<evidence type="ECO:0000313" key="1">
    <source>
        <dbReference type="EMBL" id="CAG8549608.1"/>
    </source>
</evidence>
<organism evidence="1 2">
    <name type="scientific">Cetraspora pellucida</name>
    <dbReference type="NCBI Taxonomy" id="1433469"/>
    <lineage>
        <taxon>Eukaryota</taxon>
        <taxon>Fungi</taxon>
        <taxon>Fungi incertae sedis</taxon>
        <taxon>Mucoromycota</taxon>
        <taxon>Glomeromycotina</taxon>
        <taxon>Glomeromycetes</taxon>
        <taxon>Diversisporales</taxon>
        <taxon>Gigasporaceae</taxon>
        <taxon>Cetraspora</taxon>
    </lineage>
</organism>
<feature type="non-terminal residue" evidence="1">
    <location>
        <position position="95"/>
    </location>
</feature>
<keyword evidence="2" id="KW-1185">Reference proteome</keyword>
<accession>A0ACA9LTI3</accession>
<evidence type="ECO:0000313" key="2">
    <source>
        <dbReference type="Proteomes" id="UP000789366"/>
    </source>
</evidence>
<dbReference type="EMBL" id="CAJVPW010005068">
    <property type="protein sequence ID" value="CAG8549608.1"/>
    <property type="molecule type" value="Genomic_DNA"/>
</dbReference>
<reference evidence="1" key="1">
    <citation type="submission" date="2021-06" db="EMBL/GenBank/DDBJ databases">
        <authorList>
            <person name="Kallberg Y."/>
            <person name="Tangrot J."/>
            <person name="Rosling A."/>
        </authorList>
    </citation>
    <scope>NUCLEOTIDE SEQUENCE</scope>
    <source>
        <strain evidence="1">28 12/20/2015</strain>
    </source>
</reference>
<dbReference type="Proteomes" id="UP000789366">
    <property type="component" value="Unassembled WGS sequence"/>
</dbReference>
<sequence>MKQRVFYDNCFISLGYKDEKESIVFIILKGAFYVYLDDRILQSRDIIFTDKTWSYDRLLNPSTFSIFDTYSNDEYAKITFKNKKIDFQLNECSLS</sequence>
<name>A0ACA9LTI3_9GLOM</name>
<gene>
    <name evidence="1" type="ORF">SPELUC_LOCUS5150</name>
</gene>
<proteinExistence type="predicted"/>
<comment type="caution">
    <text evidence="1">The sequence shown here is derived from an EMBL/GenBank/DDBJ whole genome shotgun (WGS) entry which is preliminary data.</text>
</comment>
<protein>
    <submittedName>
        <fullName evidence="1">15190_t:CDS:1</fullName>
    </submittedName>
</protein>